<dbReference type="PANTHER" id="PTHR31286:SF60">
    <property type="entry name" value="PROTEIN, PUTATIVE-RELATED"/>
    <property type="match status" value="1"/>
</dbReference>
<dbReference type="PANTHER" id="PTHR31286">
    <property type="entry name" value="GLYCINE-RICH CELL WALL STRUCTURAL PROTEIN 1.8-LIKE"/>
    <property type="match status" value="1"/>
</dbReference>
<accession>A0AAE0AWD3</accession>
<evidence type="ECO:0000313" key="2">
    <source>
        <dbReference type="Proteomes" id="UP001281410"/>
    </source>
</evidence>
<dbReference type="Proteomes" id="UP001281410">
    <property type="component" value="Unassembled WGS sequence"/>
</dbReference>
<comment type="caution">
    <text evidence="1">The sequence shown here is derived from an EMBL/GenBank/DDBJ whole genome shotgun (WGS) entry which is preliminary data.</text>
</comment>
<keyword evidence="2" id="KW-1185">Reference proteome</keyword>
<organism evidence="1 2">
    <name type="scientific">Dipteronia sinensis</name>
    <dbReference type="NCBI Taxonomy" id="43782"/>
    <lineage>
        <taxon>Eukaryota</taxon>
        <taxon>Viridiplantae</taxon>
        <taxon>Streptophyta</taxon>
        <taxon>Embryophyta</taxon>
        <taxon>Tracheophyta</taxon>
        <taxon>Spermatophyta</taxon>
        <taxon>Magnoliopsida</taxon>
        <taxon>eudicotyledons</taxon>
        <taxon>Gunneridae</taxon>
        <taxon>Pentapetalae</taxon>
        <taxon>rosids</taxon>
        <taxon>malvids</taxon>
        <taxon>Sapindales</taxon>
        <taxon>Sapindaceae</taxon>
        <taxon>Hippocastanoideae</taxon>
        <taxon>Acereae</taxon>
        <taxon>Dipteronia</taxon>
    </lineage>
</organism>
<dbReference type="AlphaFoldDB" id="A0AAE0AWD3"/>
<dbReference type="EMBL" id="JANJYJ010000002">
    <property type="protein sequence ID" value="KAK3225536.1"/>
    <property type="molecule type" value="Genomic_DNA"/>
</dbReference>
<dbReference type="InterPro" id="IPR040256">
    <property type="entry name" value="At4g02000-like"/>
</dbReference>
<evidence type="ECO:0000313" key="1">
    <source>
        <dbReference type="EMBL" id="KAK3225536.1"/>
    </source>
</evidence>
<name>A0AAE0AWD3_9ROSI</name>
<reference evidence="1" key="1">
    <citation type="journal article" date="2023" name="Plant J.">
        <title>Genome sequences and population genomics provide insights into the demographic history, inbreeding, and mutation load of two 'living fossil' tree species of Dipteronia.</title>
        <authorList>
            <person name="Feng Y."/>
            <person name="Comes H.P."/>
            <person name="Chen J."/>
            <person name="Zhu S."/>
            <person name="Lu R."/>
            <person name="Zhang X."/>
            <person name="Li P."/>
            <person name="Qiu J."/>
            <person name="Olsen K.M."/>
            <person name="Qiu Y."/>
        </authorList>
    </citation>
    <scope>NUCLEOTIDE SEQUENCE</scope>
    <source>
        <strain evidence="1">NBL</strain>
    </source>
</reference>
<proteinExistence type="predicted"/>
<protein>
    <submittedName>
        <fullName evidence="1">Uncharacterized protein</fullName>
    </submittedName>
</protein>
<gene>
    <name evidence="1" type="ORF">Dsin_005398</name>
</gene>
<sequence length="373" mass="41563">MARGIGVPLKFDRATLEDDYGHFACMLIDVDLSKPLPNSIMIEVGKDCLYSTLYFENVPSFCSVCCSIGYTTASCINDKANVTKPDEAATSLLSCGNSKKTTLDPAASSSTLRPIILPGQKEALKYSAHLDVSADKLHTEHVDVDSMTDPIIVNMEPLIDPPMVEPHFTLLKVQLVLTLIVNAANQTSAIPQLWTSQVFMVESLRQINWKIQLGRRFPLKKGYTLLVLMLEISFIYASVNYITPRSLWNYLMDISGSDDPWLVLGDFNSVLGAHETTSNISTVSCDDFLAALTIGLVIHYCWEWYQVVVQKLKLLKKALRKWNYEVFGDIVLNITNANEKVMLIQGRIGSEGFSYDLFRLETVALTDLDSEAA</sequence>